<name>A0A2Z6E7V8_9GAMM</name>
<gene>
    <name evidence="2" type="ORF">ALSL_2601</name>
</gene>
<evidence type="ECO:0000256" key="1">
    <source>
        <dbReference type="SAM" id="Phobius"/>
    </source>
</evidence>
<evidence type="ECO:0000313" key="2">
    <source>
        <dbReference type="EMBL" id="BBD81225.1"/>
    </source>
</evidence>
<evidence type="ECO:0008006" key="4">
    <source>
        <dbReference type="Google" id="ProtNLM"/>
    </source>
</evidence>
<sequence length="140" mass="14977">MAVMKKLAMAFLAGALFGLGLSIGGMTRPTVVLGFLDVAGHWQPQLAFLMAAAVPTAALTYRLAWRRQRPWCEATFRQPAARRIDAQLLAGAALFGIGWGIAGYCPGPALAALVVGGPALWVWLATMLAGWWLTDRLLGR</sequence>
<reference evidence="3" key="1">
    <citation type="submission" date="2018-04" db="EMBL/GenBank/DDBJ databases">
        <authorList>
            <person name="Watanabe M."/>
            <person name="Kojima H."/>
        </authorList>
    </citation>
    <scope>NUCLEOTIDE SEQUENCE [LARGE SCALE GENOMIC DNA]</scope>
    <source>
        <strain evidence="3">Dysh456</strain>
    </source>
</reference>
<dbReference type="KEGG" id="rbd:ALSL_2601"/>
<reference evidence="3" key="2">
    <citation type="submission" date="2018-06" db="EMBL/GenBank/DDBJ databases">
        <title>Genome sequence of Rhodanobacteraceae bacterium strain Dysh456.</title>
        <authorList>
            <person name="Fukui M."/>
        </authorList>
    </citation>
    <scope>NUCLEOTIDE SEQUENCE [LARGE SCALE GENOMIC DNA]</scope>
    <source>
        <strain evidence="3">Dysh456</strain>
    </source>
</reference>
<keyword evidence="1" id="KW-1133">Transmembrane helix</keyword>
<protein>
    <recommendedName>
        <fullName evidence="4">YeeE/YedE family protein</fullName>
    </recommendedName>
</protein>
<keyword evidence="3" id="KW-1185">Reference proteome</keyword>
<keyword evidence="1" id="KW-0812">Transmembrane</keyword>
<feature type="transmembrane region" description="Helical" evidence="1">
    <location>
        <begin position="110"/>
        <end position="133"/>
    </location>
</feature>
<proteinExistence type="predicted"/>
<accession>A0A2Z6E7V8</accession>
<organism evidence="2 3">
    <name type="scientific">Aerosticca soli</name>
    <dbReference type="NCBI Taxonomy" id="2010829"/>
    <lineage>
        <taxon>Bacteria</taxon>
        <taxon>Pseudomonadati</taxon>
        <taxon>Pseudomonadota</taxon>
        <taxon>Gammaproteobacteria</taxon>
        <taxon>Lysobacterales</taxon>
        <taxon>Rhodanobacteraceae</taxon>
        <taxon>Aerosticca</taxon>
    </lineage>
</organism>
<dbReference type="Pfam" id="PF20398">
    <property type="entry name" value="DUF6691"/>
    <property type="match status" value="1"/>
</dbReference>
<feature type="transmembrane region" description="Helical" evidence="1">
    <location>
        <begin position="86"/>
        <end position="104"/>
    </location>
</feature>
<keyword evidence="1" id="KW-0472">Membrane</keyword>
<dbReference type="EMBL" id="AP018560">
    <property type="protein sequence ID" value="BBD81225.1"/>
    <property type="molecule type" value="Genomic_DNA"/>
</dbReference>
<evidence type="ECO:0000313" key="3">
    <source>
        <dbReference type="Proteomes" id="UP000270530"/>
    </source>
</evidence>
<dbReference type="InterPro" id="IPR046513">
    <property type="entry name" value="DUF6691"/>
</dbReference>
<feature type="transmembrane region" description="Helical" evidence="1">
    <location>
        <begin position="46"/>
        <end position="65"/>
    </location>
</feature>
<dbReference type="Proteomes" id="UP000270530">
    <property type="component" value="Chromosome"/>
</dbReference>
<dbReference type="AlphaFoldDB" id="A0A2Z6E7V8"/>